<keyword evidence="6" id="KW-1185">Reference proteome</keyword>
<dbReference type="STRING" id="89065.SAMN05216605_101227"/>
<dbReference type="EMBL" id="FNCO01000001">
    <property type="protein sequence ID" value="SDG13102.1"/>
    <property type="molecule type" value="Genomic_DNA"/>
</dbReference>
<dbReference type="Pfam" id="PF01965">
    <property type="entry name" value="DJ-1_PfpI"/>
    <property type="match status" value="1"/>
</dbReference>
<dbReference type="Proteomes" id="UP000182894">
    <property type="component" value="Unassembled WGS sequence"/>
</dbReference>
<dbReference type="SUPFAM" id="SSF52317">
    <property type="entry name" value="Class I glutamine amidotransferase-like"/>
    <property type="match status" value="1"/>
</dbReference>
<keyword evidence="2" id="KW-0238">DNA-binding</keyword>
<evidence type="ECO:0000259" key="4">
    <source>
        <dbReference type="PROSITE" id="PS01124"/>
    </source>
</evidence>
<dbReference type="SMART" id="SM00342">
    <property type="entry name" value="HTH_ARAC"/>
    <property type="match status" value="1"/>
</dbReference>
<dbReference type="InterPro" id="IPR009057">
    <property type="entry name" value="Homeodomain-like_sf"/>
</dbReference>
<dbReference type="InterPro" id="IPR018062">
    <property type="entry name" value="HTH_AraC-typ_CS"/>
</dbReference>
<dbReference type="InterPro" id="IPR029062">
    <property type="entry name" value="Class_I_gatase-like"/>
</dbReference>
<evidence type="ECO:0000313" key="6">
    <source>
        <dbReference type="Proteomes" id="UP000182894"/>
    </source>
</evidence>
<dbReference type="InterPro" id="IPR052158">
    <property type="entry name" value="INH-QAR"/>
</dbReference>
<keyword evidence="1" id="KW-0805">Transcription regulation</keyword>
<protein>
    <submittedName>
        <fullName evidence="5">Transcriptional regulator, AraC family with amidase-like domain</fullName>
    </submittedName>
</protein>
<dbReference type="Gene3D" id="3.40.50.880">
    <property type="match status" value="1"/>
</dbReference>
<dbReference type="Pfam" id="PF12833">
    <property type="entry name" value="HTH_18"/>
    <property type="match status" value="1"/>
</dbReference>
<evidence type="ECO:0000256" key="2">
    <source>
        <dbReference type="ARBA" id="ARBA00023125"/>
    </source>
</evidence>
<dbReference type="GO" id="GO:0009893">
    <property type="term" value="P:positive regulation of metabolic process"/>
    <property type="evidence" value="ECO:0007669"/>
    <property type="project" value="UniProtKB-ARBA"/>
</dbReference>
<dbReference type="PROSITE" id="PS00041">
    <property type="entry name" value="HTH_ARAC_FAMILY_1"/>
    <property type="match status" value="1"/>
</dbReference>
<keyword evidence="3" id="KW-0804">Transcription</keyword>
<dbReference type="PANTHER" id="PTHR43130">
    <property type="entry name" value="ARAC-FAMILY TRANSCRIPTIONAL REGULATOR"/>
    <property type="match status" value="1"/>
</dbReference>
<dbReference type="InterPro" id="IPR002818">
    <property type="entry name" value="DJ-1/PfpI"/>
</dbReference>
<dbReference type="InterPro" id="IPR018060">
    <property type="entry name" value="HTH_AraC"/>
</dbReference>
<sequence length="318" mass="34989">MHKIGYFLTEGFQVMALGTQSVFEFANVVAKEQVYKVTNYSLTGGVITSSIGASVNTERASSESQADTWMVSGIVDPLARDSTVDELDFVKSAAGRAQRVGGLCTGAFVLAEAGLLEGRRVTTHWAYAGVFKERFPNTHVEADRIFINDGSIWTSAGLSSAMDLVLGMVENDLGHELANKVARVLVMYHRRSGGQSQHSEMLKIAPKSDRIQAALAHARANLGGDLSADALARVVHLSERQFRRIFLAETGMSPAKAVEQLRLETARNMIQRGHHPLEVIARETGFRDRRHLREVFIRKLGVSPQSLRRDAREDDSVV</sequence>
<dbReference type="Gene3D" id="1.10.10.60">
    <property type="entry name" value="Homeodomain-like"/>
    <property type="match status" value="1"/>
</dbReference>
<name>A0A1G7RQR3_9PSED</name>
<evidence type="ECO:0000256" key="1">
    <source>
        <dbReference type="ARBA" id="ARBA00023015"/>
    </source>
</evidence>
<proteinExistence type="predicted"/>
<evidence type="ECO:0000256" key="3">
    <source>
        <dbReference type="ARBA" id="ARBA00023163"/>
    </source>
</evidence>
<dbReference type="CDD" id="cd03137">
    <property type="entry name" value="GATase1_AraC_1"/>
    <property type="match status" value="1"/>
</dbReference>
<dbReference type="PANTHER" id="PTHR43130:SF3">
    <property type="entry name" value="HTH-TYPE TRANSCRIPTIONAL REGULATOR RV1931C"/>
    <property type="match status" value="1"/>
</dbReference>
<evidence type="ECO:0000313" key="5">
    <source>
        <dbReference type="EMBL" id="SDG13102.1"/>
    </source>
</evidence>
<accession>A0A1G7RQR3</accession>
<dbReference type="AlphaFoldDB" id="A0A1G7RQR3"/>
<dbReference type="PROSITE" id="PS01124">
    <property type="entry name" value="HTH_ARAC_FAMILY_2"/>
    <property type="match status" value="1"/>
</dbReference>
<dbReference type="GO" id="GO:0003700">
    <property type="term" value="F:DNA-binding transcription factor activity"/>
    <property type="evidence" value="ECO:0007669"/>
    <property type="project" value="InterPro"/>
</dbReference>
<dbReference type="OrthoDB" id="9803764at2"/>
<dbReference type="SUPFAM" id="SSF46689">
    <property type="entry name" value="Homeodomain-like"/>
    <property type="match status" value="2"/>
</dbReference>
<organism evidence="5 6">
    <name type="scientific">Pseudomonas abietaniphila</name>
    <dbReference type="NCBI Taxonomy" id="89065"/>
    <lineage>
        <taxon>Bacteria</taxon>
        <taxon>Pseudomonadati</taxon>
        <taxon>Pseudomonadota</taxon>
        <taxon>Gammaproteobacteria</taxon>
        <taxon>Pseudomonadales</taxon>
        <taxon>Pseudomonadaceae</taxon>
        <taxon>Pseudomonas</taxon>
    </lineage>
</organism>
<gene>
    <name evidence="5" type="ORF">SAMN05216605_101227</name>
</gene>
<reference evidence="6" key="1">
    <citation type="submission" date="2016-10" db="EMBL/GenBank/DDBJ databases">
        <authorList>
            <person name="Varghese N."/>
            <person name="Submissions S."/>
        </authorList>
    </citation>
    <scope>NUCLEOTIDE SEQUENCE [LARGE SCALE GENOMIC DNA]</scope>
    <source>
        <strain evidence="6">ATCC 700689</strain>
    </source>
</reference>
<dbReference type="RefSeq" id="WP_074750205.1">
    <property type="nucleotide sequence ID" value="NZ_FNCO01000001.1"/>
</dbReference>
<feature type="domain" description="HTH araC/xylS-type" evidence="4">
    <location>
        <begin position="212"/>
        <end position="310"/>
    </location>
</feature>
<dbReference type="GO" id="GO:0043565">
    <property type="term" value="F:sequence-specific DNA binding"/>
    <property type="evidence" value="ECO:0007669"/>
    <property type="project" value="InterPro"/>
</dbReference>